<name>A0AB39W7J4_9FLAO</name>
<organism evidence="1">
    <name type="scientific">Flavobacterium sp. WC2409</name>
    <dbReference type="NCBI Taxonomy" id="3234139"/>
    <lineage>
        <taxon>Bacteria</taxon>
        <taxon>Pseudomonadati</taxon>
        <taxon>Bacteroidota</taxon>
        <taxon>Flavobacteriia</taxon>
        <taxon>Flavobacteriales</taxon>
        <taxon>Flavobacteriaceae</taxon>
        <taxon>Flavobacterium</taxon>
    </lineage>
</organism>
<dbReference type="PROSITE" id="PS51318">
    <property type="entry name" value="TAT"/>
    <property type="match status" value="1"/>
</dbReference>
<accession>A0AB39W7J4</accession>
<dbReference type="PANTHER" id="PTHR10443:SF12">
    <property type="entry name" value="DIPEPTIDASE"/>
    <property type="match status" value="1"/>
</dbReference>
<dbReference type="InterPro" id="IPR006311">
    <property type="entry name" value="TAT_signal"/>
</dbReference>
<dbReference type="GO" id="GO:0006508">
    <property type="term" value="P:proteolysis"/>
    <property type="evidence" value="ECO:0007669"/>
    <property type="project" value="InterPro"/>
</dbReference>
<dbReference type="InterPro" id="IPR008257">
    <property type="entry name" value="Pept_M19"/>
</dbReference>
<dbReference type="EMBL" id="CP165625">
    <property type="protein sequence ID" value="XDU97028.1"/>
    <property type="molecule type" value="Genomic_DNA"/>
</dbReference>
<evidence type="ECO:0000313" key="1">
    <source>
        <dbReference type="EMBL" id="XDU97028.1"/>
    </source>
</evidence>
<dbReference type="Gene3D" id="3.20.20.140">
    <property type="entry name" value="Metal-dependent hydrolases"/>
    <property type="match status" value="1"/>
</dbReference>
<dbReference type="PROSITE" id="PS51365">
    <property type="entry name" value="RENAL_DIPEPTIDASE_2"/>
    <property type="match status" value="1"/>
</dbReference>
<dbReference type="RefSeq" id="WP_369754013.1">
    <property type="nucleotide sequence ID" value="NZ_CP165625.1"/>
</dbReference>
<dbReference type="Pfam" id="PF01244">
    <property type="entry name" value="Peptidase_M19"/>
    <property type="match status" value="1"/>
</dbReference>
<dbReference type="PANTHER" id="PTHR10443">
    <property type="entry name" value="MICROSOMAL DIPEPTIDASE"/>
    <property type="match status" value="1"/>
</dbReference>
<gene>
    <name evidence="1" type="ORF">AB3G34_07900</name>
</gene>
<dbReference type="GO" id="GO:0070573">
    <property type="term" value="F:metallodipeptidase activity"/>
    <property type="evidence" value="ECO:0007669"/>
    <property type="project" value="InterPro"/>
</dbReference>
<protein>
    <submittedName>
        <fullName evidence="1">Dipeptidase</fullName>
    </submittedName>
</protein>
<reference evidence="1" key="1">
    <citation type="submission" date="2024-07" db="EMBL/GenBank/DDBJ databases">
        <authorList>
            <person name="Biller S.J."/>
        </authorList>
    </citation>
    <scope>NUCLEOTIDE SEQUENCE</scope>
    <source>
        <strain evidence="1">WC2409</strain>
    </source>
</reference>
<dbReference type="InterPro" id="IPR032466">
    <property type="entry name" value="Metal_Hydrolase"/>
</dbReference>
<dbReference type="AlphaFoldDB" id="A0AB39W7J4"/>
<proteinExistence type="predicted"/>
<sequence length="379" mass="42217">MKDNMDNSNLGWSRRKFIISATGAGTAIVLSPFSSWASSSKEFDPRIAKIVAKTFGIDTHSHMDVPYRKEEFIGQKYNLAEQMKTSGLTAVCMTFQVDRPDLTKEGEAYERFNTCLDEMDEILKRNDINRALNLNDLKKAKKENKPIVIQSVEGGHFIEGEIKRIAIAYNRGVRHLGLLHDNQSLIPLGDIYTDTPRFGGLTEMGKKVIRECNSLGILIDLTHCSNDTINDALQLSTKPIIISHTGLDTQLGNDPKMSKMMRPRLISEKQAKIVAKSGGVIGVWTHLAESPMEYAQNIKAMVNTIGIDHVCLGTDTKMVVPEGFIKRQGGTTNTAWKEQKEGFYYVVVDALLKTGFNQNDIEKIGGGNYLRVFDAATKK</sequence>
<dbReference type="SUPFAM" id="SSF51556">
    <property type="entry name" value="Metallo-dependent hydrolases"/>
    <property type="match status" value="1"/>
</dbReference>